<reference evidence="5" key="2">
    <citation type="submission" date="2018-06" db="EMBL/GenBank/DDBJ databases">
        <authorList>
            <consortium name="Pathogen Informatics"/>
            <person name="Doyle S."/>
        </authorList>
    </citation>
    <scope>NUCLEOTIDE SEQUENCE [LARGE SCALE GENOMIC DNA]</scope>
    <source>
        <strain evidence="5">NCTC12218</strain>
    </source>
</reference>
<dbReference type="RefSeq" id="WP_016425794.1">
    <property type="nucleotide sequence ID" value="NZ_CABKRV010000002.1"/>
</dbReference>
<dbReference type="EMBL" id="UHEF01000001">
    <property type="protein sequence ID" value="SUM85880.1"/>
    <property type="molecule type" value="Genomic_DNA"/>
</dbReference>
<evidence type="ECO:0000256" key="1">
    <source>
        <dbReference type="SAM" id="MobiDB-lite"/>
    </source>
</evidence>
<organism evidence="5">
    <name type="scientific">Staphylococcus schleiferi</name>
    <dbReference type="NCBI Taxonomy" id="1295"/>
    <lineage>
        <taxon>Bacteria</taxon>
        <taxon>Bacillati</taxon>
        <taxon>Bacillota</taxon>
        <taxon>Bacilli</taxon>
        <taxon>Bacillales</taxon>
        <taxon>Staphylococcaceae</taxon>
        <taxon>Staphylococcus</taxon>
    </lineage>
</organism>
<protein>
    <recommendedName>
        <fullName evidence="8">Lipoprotein</fullName>
    </recommendedName>
</protein>
<feature type="chain" id="PRO_5044662679" description="Lipoprotein" evidence="2">
    <location>
        <begin position="25"/>
        <end position="221"/>
    </location>
</feature>
<evidence type="ECO:0000313" key="7">
    <source>
        <dbReference type="Proteomes" id="UP000572988"/>
    </source>
</evidence>
<dbReference type="EMBL" id="LR962863">
    <property type="protein sequence ID" value="CAD7358494.1"/>
    <property type="molecule type" value="Genomic_DNA"/>
</dbReference>
<keyword evidence="2" id="KW-0732">Signal</keyword>
<evidence type="ECO:0000313" key="5">
    <source>
        <dbReference type="EMBL" id="SUM85880.1"/>
    </source>
</evidence>
<evidence type="ECO:0000313" key="4">
    <source>
        <dbReference type="EMBL" id="NHA33079.1"/>
    </source>
</evidence>
<evidence type="ECO:0000313" key="3">
    <source>
        <dbReference type="EMBL" id="CAD7358494.1"/>
    </source>
</evidence>
<dbReference type="AlphaFoldDB" id="A0A7Z7QMI5"/>
<evidence type="ECO:0000313" key="6">
    <source>
        <dbReference type="Proteomes" id="UP000264146"/>
    </source>
</evidence>
<keyword evidence="7" id="KW-1185">Reference proteome</keyword>
<dbReference type="PROSITE" id="PS51257">
    <property type="entry name" value="PROKAR_LIPOPROTEIN"/>
    <property type="match status" value="1"/>
</dbReference>
<reference evidence="4 7" key="1">
    <citation type="submission" date="2018-01" db="EMBL/GenBank/DDBJ databases">
        <title>Complete genome sequence of Staphylococcus Scheliferi isolated from human.</title>
        <authorList>
            <person name="Abouelkhair M.A."/>
            <person name="Bemis D.A."/>
            <person name="Kania S.A."/>
        </authorList>
    </citation>
    <scope>NUCLEOTIDE SEQUENCE [LARGE SCALE GENOMIC DNA]</scope>
    <source>
        <strain evidence="4 7">ATCC 43808</strain>
    </source>
</reference>
<feature type="region of interest" description="Disordered" evidence="1">
    <location>
        <begin position="28"/>
        <end position="54"/>
    </location>
</feature>
<sequence>MKARMKVMWIPLCCMVLLMGCSHSPVESKSGAKDKATTAVQQNQPQASKFSDEKKKKIKAEVIQKLSKMAKEDGRAVSNRYFSTSSISTGDWYAMTDQGAIQINDNGKPGRQHFDFHAVTGAVVYTSKDKTTGFDSSASDLSNIEGYGKVADLNQPITKYIFTEEGQVYEYTFKNGKDVTLSSGFAPKDHNDKDPNLAPNEQFKRTQNKALSAFYQRCLQK</sequence>
<dbReference type="EMBL" id="POVK01000002">
    <property type="protein sequence ID" value="NHA33079.1"/>
    <property type="molecule type" value="Genomic_DNA"/>
</dbReference>
<feature type="signal peptide" evidence="2">
    <location>
        <begin position="1"/>
        <end position="24"/>
    </location>
</feature>
<evidence type="ECO:0008006" key="8">
    <source>
        <dbReference type="Google" id="ProtNLM"/>
    </source>
</evidence>
<accession>A0A7Z7QMI5</accession>
<proteinExistence type="predicted"/>
<reference evidence="3 6" key="3">
    <citation type="submission" date="2020-11" db="EMBL/GenBank/DDBJ databases">
        <authorList>
            <consortium name="Pathogen Informatics"/>
        </authorList>
    </citation>
    <scope>NUCLEOTIDE SEQUENCE [LARGE SCALE GENOMIC DNA]</scope>
    <source>
        <strain evidence="3 6">NCTC12218</strain>
    </source>
</reference>
<dbReference type="Proteomes" id="UP000572988">
    <property type="component" value="Unassembled WGS sequence"/>
</dbReference>
<gene>
    <name evidence="4" type="ORF">C1O36_00810</name>
    <name evidence="5" type="ORF">NCTC12218_00075</name>
</gene>
<evidence type="ECO:0000256" key="2">
    <source>
        <dbReference type="SAM" id="SignalP"/>
    </source>
</evidence>
<name>A0A7Z7QMI5_STASC</name>
<dbReference type="Proteomes" id="UP000264146">
    <property type="component" value="Chromosome"/>
</dbReference>
<dbReference type="GeneID" id="93788844"/>